<dbReference type="AlphaFoldDB" id="L0P401"/>
<gene>
    <name evidence="2" type="primary">PH01B001E05.9</name>
</gene>
<organism evidence="2">
    <name type="scientific">Phyllostachys edulis</name>
    <name type="common">Tortoise shell bamboo</name>
    <name type="synonym">Bambusa edulis</name>
    <dbReference type="NCBI Taxonomy" id="38705"/>
    <lineage>
        <taxon>Eukaryota</taxon>
        <taxon>Viridiplantae</taxon>
        <taxon>Streptophyta</taxon>
        <taxon>Embryophyta</taxon>
        <taxon>Tracheophyta</taxon>
        <taxon>Spermatophyta</taxon>
        <taxon>Magnoliopsida</taxon>
        <taxon>Liliopsida</taxon>
        <taxon>Poales</taxon>
        <taxon>Poaceae</taxon>
        <taxon>BOP clade</taxon>
        <taxon>Bambusoideae</taxon>
        <taxon>Arundinarodae</taxon>
        <taxon>Arundinarieae</taxon>
        <taxon>Arundinariinae</taxon>
        <taxon>Phyllostachys</taxon>
    </lineage>
</organism>
<dbReference type="EMBL" id="FO203447">
    <property type="protein sequence ID" value="CCI55453.1"/>
    <property type="molecule type" value="Genomic_DNA"/>
</dbReference>
<evidence type="ECO:0000256" key="1">
    <source>
        <dbReference type="SAM" id="MobiDB-lite"/>
    </source>
</evidence>
<protein>
    <submittedName>
        <fullName evidence="2">PH01B001E05.9 protein</fullName>
    </submittedName>
</protein>
<reference evidence="2" key="1">
    <citation type="submission" date="2012-05" db="EMBL/GenBank/DDBJ databases">
        <authorList>
            <person name="Han B."/>
            <person name="Lu Y."/>
            <person name="Feng Q."/>
            <person name="Zhao Q."/>
            <person name="Lu T.T."/>
            <person name="Li Y."/>
            <person name="Liu K.Y."/>
            <person name="Huang X.H."/>
            <person name="Fan D.L."/>
            <person name="Weng Q.J."/>
            <person name="Zhang L."/>
            <person name="Lu Y.Q."/>
            <person name="Guo Y.L."/>
            <person name="Li W.J."/>
            <person name="Zhou C.C."/>
            <person name="Lu H.Y."/>
            <person name="Huang T."/>
            <person name="Zhu C.R."/>
            <person name="Zhao Y."/>
            <person name="Hu T."/>
            <person name="Yao N."/>
        </authorList>
    </citation>
    <scope>NUCLEOTIDE SEQUENCE</scope>
</reference>
<evidence type="ECO:0000313" key="2">
    <source>
        <dbReference type="EMBL" id="CCI55453.1"/>
    </source>
</evidence>
<feature type="compositionally biased region" description="Basic residues" evidence="1">
    <location>
        <begin position="64"/>
        <end position="74"/>
    </location>
</feature>
<proteinExistence type="predicted"/>
<feature type="region of interest" description="Disordered" evidence="1">
    <location>
        <begin position="34"/>
        <end position="77"/>
    </location>
</feature>
<accession>L0P401</accession>
<name>L0P401_PHYED</name>
<sequence length="136" mass="15258">MTKKMMKSTKIKKVVKSSQIGIDRSMAAQIVAQDVGGAAHKKRNGGTVQKKRDAMHQKHNGGTVRKKHDAMHKKYNGDVVRKKRVGLKSLGHRTYGSSKKKVAAAAMQRNSYAYMTDNKFMDSHGLDKLKYRALRT</sequence>